<keyword evidence="1" id="KW-0812">Transmembrane</keyword>
<gene>
    <name evidence="2" type="ORF">Dsin_024664</name>
</gene>
<comment type="caution">
    <text evidence="2">The sequence shown here is derived from an EMBL/GenBank/DDBJ whole genome shotgun (WGS) entry which is preliminary data.</text>
</comment>
<accession>A0AAE0DXL5</accession>
<name>A0AAE0DXL5_9ROSI</name>
<protein>
    <recommendedName>
        <fullName evidence="4">Reverse transcriptase domain-containing protein</fullName>
    </recommendedName>
</protein>
<organism evidence="2 3">
    <name type="scientific">Dipteronia sinensis</name>
    <dbReference type="NCBI Taxonomy" id="43782"/>
    <lineage>
        <taxon>Eukaryota</taxon>
        <taxon>Viridiplantae</taxon>
        <taxon>Streptophyta</taxon>
        <taxon>Embryophyta</taxon>
        <taxon>Tracheophyta</taxon>
        <taxon>Spermatophyta</taxon>
        <taxon>Magnoliopsida</taxon>
        <taxon>eudicotyledons</taxon>
        <taxon>Gunneridae</taxon>
        <taxon>Pentapetalae</taxon>
        <taxon>rosids</taxon>
        <taxon>malvids</taxon>
        <taxon>Sapindales</taxon>
        <taxon>Sapindaceae</taxon>
        <taxon>Hippocastanoideae</taxon>
        <taxon>Acereae</taxon>
        <taxon>Dipteronia</taxon>
    </lineage>
</organism>
<evidence type="ECO:0000313" key="2">
    <source>
        <dbReference type="EMBL" id="KAK3193354.1"/>
    </source>
</evidence>
<evidence type="ECO:0000313" key="3">
    <source>
        <dbReference type="Proteomes" id="UP001281410"/>
    </source>
</evidence>
<evidence type="ECO:0000256" key="1">
    <source>
        <dbReference type="SAM" id="Phobius"/>
    </source>
</evidence>
<keyword evidence="1" id="KW-1133">Transmembrane helix</keyword>
<dbReference type="AlphaFoldDB" id="A0AAE0DXL5"/>
<feature type="transmembrane region" description="Helical" evidence="1">
    <location>
        <begin position="95"/>
        <end position="117"/>
    </location>
</feature>
<proteinExistence type="predicted"/>
<keyword evidence="3" id="KW-1185">Reference proteome</keyword>
<keyword evidence="1" id="KW-0472">Membrane</keyword>
<sequence length="147" mass="16282">MEVLSKLLAKCIEVSLSFKYHWKCDKIKLSHLYFADDLIRLCHGSLSSALVLKTALDEFFMLSGSMLIILRATSSLPVSLLSLANILSTSLVTQLVLSPFVISTFLLSLLSYAPAIALPCGQSLCKTYFLAESWPFLCCVYSSLSRF</sequence>
<reference evidence="2" key="1">
    <citation type="journal article" date="2023" name="Plant J.">
        <title>Genome sequences and population genomics provide insights into the demographic history, inbreeding, and mutation load of two 'living fossil' tree species of Dipteronia.</title>
        <authorList>
            <person name="Feng Y."/>
            <person name="Comes H.P."/>
            <person name="Chen J."/>
            <person name="Zhu S."/>
            <person name="Lu R."/>
            <person name="Zhang X."/>
            <person name="Li P."/>
            <person name="Qiu J."/>
            <person name="Olsen K.M."/>
            <person name="Qiu Y."/>
        </authorList>
    </citation>
    <scope>NUCLEOTIDE SEQUENCE</scope>
    <source>
        <strain evidence="2">NBL</strain>
    </source>
</reference>
<evidence type="ECO:0008006" key="4">
    <source>
        <dbReference type="Google" id="ProtNLM"/>
    </source>
</evidence>
<feature type="transmembrane region" description="Helical" evidence="1">
    <location>
        <begin position="59"/>
        <end position="83"/>
    </location>
</feature>
<dbReference type="EMBL" id="JANJYJ010000008">
    <property type="protein sequence ID" value="KAK3193354.1"/>
    <property type="molecule type" value="Genomic_DNA"/>
</dbReference>
<dbReference type="Proteomes" id="UP001281410">
    <property type="component" value="Unassembled WGS sequence"/>
</dbReference>